<comment type="similarity">
    <text evidence="1">Belongs to the cation transport ATPase (P-type) (TC 3.A.3) family. Type IB subfamily.</text>
</comment>
<dbReference type="PANTHER" id="PTHR48085">
    <property type="entry name" value="CADMIUM/ZINC-TRANSPORTING ATPASE HMA2-RELATED"/>
    <property type="match status" value="1"/>
</dbReference>
<sequence>MPASSKSLSKGKPVLVSQIEKRPLQIAASLEQNSEHPLARGIVEKARSRKIRLLKVTKFLAHSGAGVEGVINGKRYFLGRTKYGPVTLISGNKLLATFSFADTLKSGD</sequence>
<evidence type="ECO:0000313" key="3">
    <source>
        <dbReference type="Proteomes" id="UP000229631"/>
    </source>
</evidence>
<dbReference type="EMBL" id="PEVC01000002">
    <property type="protein sequence ID" value="PIV02085.1"/>
    <property type="molecule type" value="Genomic_DNA"/>
</dbReference>
<dbReference type="InterPro" id="IPR051014">
    <property type="entry name" value="Cation_Transport_ATPase_IB"/>
</dbReference>
<dbReference type="InterPro" id="IPR023299">
    <property type="entry name" value="ATPase_P-typ_cyto_dom_N"/>
</dbReference>
<evidence type="ECO:0000256" key="1">
    <source>
        <dbReference type="ARBA" id="ARBA00006024"/>
    </source>
</evidence>
<dbReference type="GO" id="GO:0016020">
    <property type="term" value="C:membrane"/>
    <property type="evidence" value="ECO:0007669"/>
    <property type="project" value="TreeGrafter"/>
</dbReference>
<protein>
    <recommendedName>
        <fullName evidence="4">Heavy metal translocating P-type ATPase</fullName>
    </recommendedName>
</protein>
<evidence type="ECO:0000313" key="2">
    <source>
        <dbReference type="EMBL" id="PIV02085.1"/>
    </source>
</evidence>
<dbReference type="Proteomes" id="UP000229631">
    <property type="component" value="Unassembled WGS sequence"/>
</dbReference>
<name>A0A2M7BG36_9BACT</name>
<dbReference type="AlphaFoldDB" id="A0A2M7BG36"/>
<organism evidence="2 3">
    <name type="scientific">Candidatus Shapirobacteria bacterium CG03_land_8_20_14_0_80_39_12</name>
    <dbReference type="NCBI Taxonomy" id="1974879"/>
    <lineage>
        <taxon>Bacteria</taxon>
        <taxon>Candidatus Shapironibacteriota</taxon>
    </lineage>
</organism>
<gene>
    <name evidence="2" type="ORF">COS54_00045</name>
</gene>
<evidence type="ECO:0008006" key="4">
    <source>
        <dbReference type="Google" id="ProtNLM"/>
    </source>
</evidence>
<dbReference type="PANTHER" id="PTHR48085:SF1">
    <property type="entry name" value="CATION TRANSPORTING ATPASE (E1-E2 FAMILY)"/>
    <property type="match status" value="1"/>
</dbReference>
<dbReference type="GO" id="GO:0022857">
    <property type="term" value="F:transmembrane transporter activity"/>
    <property type="evidence" value="ECO:0007669"/>
    <property type="project" value="TreeGrafter"/>
</dbReference>
<reference evidence="3" key="1">
    <citation type="submission" date="2017-09" db="EMBL/GenBank/DDBJ databases">
        <title>Depth-based differentiation of microbial function through sediment-hosted aquifers and enrichment of novel symbionts in the deep terrestrial subsurface.</title>
        <authorList>
            <person name="Probst A.J."/>
            <person name="Ladd B."/>
            <person name="Jarett J.K."/>
            <person name="Geller-Mcgrath D.E."/>
            <person name="Sieber C.M.K."/>
            <person name="Emerson J.B."/>
            <person name="Anantharaman K."/>
            <person name="Thomas B.C."/>
            <person name="Malmstrom R."/>
            <person name="Stieglmeier M."/>
            <person name="Klingl A."/>
            <person name="Woyke T."/>
            <person name="Ryan C.M."/>
            <person name="Banfield J.F."/>
        </authorList>
    </citation>
    <scope>NUCLEOTIDE SEQUENCE [LARGE SCALE GENOMIC DNA]</scope>
</reference>
<proteinExistence type="inferred from homology"/>
<comment type="caution">
    <text evidence="2">The sequence shown here is derived from an EMBL/GenBank/DDBJ whole genome shotgun (WGS) entry which is preliminary data.</text>
</comment>
<dbReference type="Gene3D" id="3.40.1110.10">
    <property type="entry name" value="Calcium-transporting ATPase, cytoplasmic domain N"/>
    <property type="match status" value="1"/>
</dbReference>
<accession>A0A2M7BG36</accession>
<dbReference type="SUPFAM" id="SSF81660">
    <property type="entry name" value="Metal cation-transporting ATPase, ATP-binding domain N"/>
    <property type="match status" value="1"/>
</dbReference>
<dbReference type="GO" id="GO:0000166">
    <property type="term" value="F:nucleotide binding"/>
    <property type="evidence" value="ECO:0007669"/>
    <property type="project" value="InterPro"/>
</dbReference>